<gene>
    <name evidence="10" type="ORF">FD21_GL000395</name>
</gene>
<dbReference type="Gene3D" id="3.40.30.10">
    <property type="entry name" value="Glutaredoxin"/>
    <property type="match status" value="1"/>
</dbReference>
<dbReference type="Pfam" id="PF00085">
    <property type="entry name" value="Thioredoxin"/>
    <property type="match status" value="1"/>
</dbReference>
<feature type="active site" description="Nucleophile" evidence="7">
    <location>
        <position position="33"/>
    </location>
</feature>
<evidence type="ECO:0000256" key="8">
    <source>
        <dbReference type="PIRSR" id="PIRSR000077-4"/>
    </source>
</evidence>
<feature type="site" description="Contributes to redox potential value" evidence="7">
    <location>
        <position position="31"/>
    </location>
</feature>
<proteinExistence type="inferred from homology"/>
<dbReference type="CDD" id="cd02947">
    <property type="entry name" value="TRX_family"/>
    <property type="match status" value="1"/>
</dbReference>
<dbReference type="GO" id="GO:0015035">
    <property type="term" value="F:protein-disulfide reductase activity"/>
    <property type="evidence" value="ECO:0007669"/>
    <property type="project" value="InterPro"/>
</dbReference>
<dbReference type="PROSITE" id="PS51352">
    <property type="entry name" value="THIOREDOXIN_2"/>
    <property type="match status" value="1"/>
</dbReference>
<evidence type="ECO:0000313" key="11">
    <source>
        <dbReference type="Proteomes" id="UP000051576"/>
    </source>
</evidence>
<dbReference type="AlphaFoldDB" id="A0A0R2CG95"/>
<keyword evidence="2" id="KW-0813">Transport</keyword>
<keyword evidence="3" id="KW-0249">Electron transport</keyword>
<evidence type="ECO:0000256" key="2">
    <source>
        <dbReference type="ARBA" id="ARBA00022448"/>
    </source>
</evidence>
<protein>
    <recommendedName>
        <fullName evidence="6">Thioredoxin</fullName>
    </recommendedName>
</protein>
<dbReference type="InterPro" id="IPR036249">
    <property type="entry name" value="Thioredoxin-like_sf"/>
</dbReference>
<comment type="caution">
    <text evidence="10">The sequence shown here is derived from an EMBL/GenBank/DDBJ whole genome shotgun (WGS) entry which is preliminary data.</text>
</comment>
<reference evidence="10 11" key="1">
    <citation type="journal article" date="2015" name="Genome Announc.">
        <title>Expanding the biotechnology potential of lactobacilli through comparative genomics of 213 strains and associated genera.</title>
        <authorList>
            <person name="Sun Z."/>
            <person name="Harris H.M."/>
            <person name="McCann A."/>
            <person name="Guo C."/>
            <person name="Argimon S."/>
            <person name="Zhang W."/>
            <person name="Yang X."/>
            <person name="Jeffery I.B."/>
            <person name="Cooney J.C."/>
            <person name="Kagawa T.F."/>
            <person name="Liu W."/>
            <person name="Song Y."/>
            <person name="Salvetti E."/>
            <person name="Wrobel A."/>
            <person name="Rasinkangas P."/>
            <person name="Parkhill J."/>
            <person name="Rea M.C."/>
            <person name="O'Sullivan O."/>
            <person name="Ritari J."/>
            <person name="Douillard F.P."/>
            <person name="Paul Ross R."/>
            <person name="Yang R."/>
            <person name="Briner A.E."/>
            <person name="Felis G.E."/>
            <person name="de Vos W.M."/>
            <person name="Barrangou R."/>
            <person name="Klaenhammer T.R."/>
            <person name="Caufield P.W."/>
            <person name="Cui Y."/>
            <person name="Zhang H."/>
            <person name="O'Toole P.W."/>
        </authorList>
    </citation>
    <scope>NUCLEOTIDE SEQUENCE [LARGE SCALE GENOMIC DNA]</scope>
    <source>
        <strain evidence="10 11">DSM 20605</strain>
    </source>
</reference>
<evidence type="ECO:0000313" key="10">
    <source>
        <dbReference type="EMBL" id="KRM89028.1"/>
    </source>
</evidence>
<feature type="domain" description="Thioredoxin" evidence="9">
    <location>
        <begin position="1"/>
        <end position="106"/>
    </location>
</feature>
<dbReference type="PATRIC" id="fig|1133569.4.peg.419"/>
<dbReference type="Proteomes" id="UP000051576">
    <property type="component" value="Unassembled WGS sequence"/>
</dbReference>
<dbReference type="EMBL" id="AYYX01000014">
    <property type="protein sequence ID" value="KRM89028.1"/>
    <property type="molecule type" value="Genomic_DNA"/>
</dbReference>
<evidence type="ECO:0000256" key="3">
    <source>
        <dbReference type="ARBA" id="ARBA00022982"/>
    </source>
</evidence>
<evidence type="ECO:0000256" key="1">
    <source>
        <dbReference type="ARBA" id="ARBA00008987"/>
    </source>
</evidence>
<dbReference type="eggNOG" id="COG0526">
    <property type="taxonomic scope" value="Bacteria"/>
</dbReference>
<dbReference type="SUPFAM" id="SSF52833">
    <property type="entry name" value="Thioredoxin-like"/>
    <property type="match status" value="1"/>
</dbReference>
<evidence type="ECO:0000259" key="9">
    <source>
        <dbReference type="PROSITE" id="PS51352"/>
    </source>
</evidence>
<dbReference type="GO" id="GO:0045454">
    <property type="term" value="P:cell redox homeostasis"/>
    <property type="evidence" value="ECO:0007669"/>
    <property type="project" value="TreeGrafter"/>
</dbReference>
<evidence type="ECO:0000256" key="7">
    <source>
        <dbReference type="PIRSR" id="PIRSR000077-1"/>
    </source>
</evidence>
<feature type="disulfide bond" description="Redox-active" evidence="8">
    <location>
        <begin position="30"/>
        <end position="33"/>
    </location>
</feature>
<dbReference type="PIRSF" id="PIRSF000077">
    <property type="entry name" value="Thioredoxin"/>
    <property type="match status" value="1"/>
</dbReference>
<feature type="site" description="Deprotonates C-terminal active site Cys" evidence="7">
    <location>
        <position position="24"/>
    </location>
</feature>
<sequence>MSKVKEISDTNFQEEISQGVNLIDFNAVWCPPCQMMKPILAHLSENPEFATVGFKSLDVDHSPAIAQQLQIQGIPTFILTKDGKIVDRITGFIPEPALAQRIKQYL</sequence>
<dbReference type="InterPro" id="IPR005746">
    <property type="entry name" value="Thioredoxin"/>
</dbReference>
<comment type="similarity">
    <text evidence="1 6">Belongs to the thioredoxin family.</text>
</comment>
<keyword evidence="4 8" id="KW-1015">Disulfide bond</keyword>
<keyword evidence="5 8" id="KW-0676">Redox-active center</keyword>
<keyword evidence="11" id="KW-1185">Reference proteome</keyword>
<accession>A0A0R2CG95</accession>
<dbReference type="OrthoDB" id="9790390at2"/>
<organism evidence="10 11">
    <name type="scientific">Liquorilactobacillus vini DSM 20605</name>
    <dbReference type="NCBI Taxonomy" id="1133569"/>
    <lineage>
        <taxon>Bacteria</taxon>
        <taxon>Bacillati</taxon>
        <taxon>Bacillota</taxon>
        <taxon>Bacilli</taxon>
        <taxon>Lactobacillales</taxon>
        <taxon>Lactobacillaceae</taxon>
        <taxon>Liquorilactobacillus</taxon>
    </lineage>
</organism>
<evidence type="ECO:0000256" key="6">
    <source>
        <dbReference type="PIRNR" id="PIRNR000077"/>
    </source>
</evidence>
<feature type="active site" description="Nucleophile" evidence="7">
    <location>
        <position position="30"/>
    </location>
</feature>
<feature type="site" description="Contributes to redox potential value" evidence="7">
    <location>
        <position position="32"/>
    </location>
</feature>
<evidence type="ECO:0000256" key="5">
    <source>
        <dbReference type="ARBA" id="ARBA00023284"/>
    </source>
</evidence>
<dbReference type="PANTHER" id="PTHR45663:SF11">
    <property type="entry name" value="GEO12009P1"/>
    <property type="match status" value="1"/>
</dbReference>
<dbReference type="GO" id="GO:0005829">
    <property type="term" value="C:cytosol"/>
    <property type="evidence" value="ECO:0007669"/>
    <property type="project" value="TreeGrafter"/>
</dbReference>
<dbReference type="InterPro" id="IPR013766">
    <property type="entry name" value="Thioredoxin_domain"/>
</dbReference>
<dbReference type="PANTHER" id="PTHR45663">
    <property type="entry name" value="GEO12009P1"/>
    <property type="match status" value="1"/>
</dbReference>
<name>A0A0R2CG95_9LACO</name>
<evidence type="ECO:0000256" key="4">
    <source>
        <dbReference type="ARBA" id="ARBA00023157"/>
    </source>
</evidence>
<dbReference type="STRING" id="1133569.FD21_GL000395"/>
<dbReference type="RefSeq" id="WP_010579974.1">
    <property type="nucleotide sequence ID" value="NZ_AHYZ01000050.1"/>
</dbReference>